<dbReference type="CDD" id="cd06423">
    <property type="entry name" value="CESA_like"/>
    <property type="match status" value="1"/>
</dbReference>
<keyword evidence="4" id="KW-0472">Membrane</keyword>
<evidence type="ECO:0000256" key="4">
    <source>
        <dbReference type="SAM" id="Phobius"/>
    </source>
</evidence>
<feature type="transmembrane region" description="Helical" evidence="4">
    <location>
        <begin position="21"/>
        <end position="45"/>
    </location>
</feature>
<protein>
    <submittedName>
        <fullName evidence="5">Cellulose synthase/poly-beta-1,6-N-acetylglucosamine synthase-like glycosyltransferase</fullName>
    </submittedName>
</protein>
<feature type="transmembrane region" description="Helical" evidence="4">
    <location>
        <begin position="331"/>
        <end position="360"/>
    </location>
</feature>
<evidence type="ECO:0000313" key="5">
    <source>
        <dbReference type="EMBL" id="MBB6576539.1"/>
    </source>
</evidence>
<gene>
    <name evidence="5" type="ORF">HNP33_000587</name>
</gene>
<keyword evidence="2" id="KW-0328">Glycosyltransferase</keyword>
<dbReference type="PANTHER" id="PTHR43630:SF1">
    <property type="entry name" value="POLY-BETA-1,6-N-ACETYL-D-GLUCOSAMINE SYNTHASE"/>
    <property type="match status" value="1"/>
</dbReference>
<dbReference type="Pfam" id="PF13641">
    <property type="entry name" value="Glyco_tranf_2_3"/>
    <property type="match status" value="1"/>
</dbReference>
<evidence type="ECO:0000313" key="6">
    <source>
        <dbReference type="Proteomes" id="UP000562492"/>
    </source>
</evidence>
<dbReference type="EMBL" id="JACHKZ010000002">
    <property type="protein sequence ID" value="MBB6576539.1"/>
    <property type="molecule type" value="Genomic_DNA"/>
</dbReference>
<keyword evidence="3" id="KW-0808">Transferase</keyword>
<comment type="caution">
    <text evidence="5">The sequence shown here is derived from an EMBL/GenBank/DDBJ whole genome shotgun (WGS) entry which is preliminary data.</text>
</comment>
<accession>A0ABR6RBN2</accession>
<comment type="similarity">
    <text evidence="1">Belongs to the glycosyltransferase 2 family.</text>
</comment>
<evidence type="ECO:0000256" key="2">
    <source>
        <dbReference type="ARBA" id="ARBA00022676"/>
    </source>
</evidence>
<name>A0ABR6RBN2_9BURK</name>
<reference evidence="5 6" key="1">
    <citation type="submission" date="2020-08" db="EMBL/GenBank/DDBJ databases">
        <title>Functional genomics of gut bacteria from endangered species of beetles.</title>
        <authorList>
            <person name="Carlos-Shanley C."/>
        </authorList>
    </citation>
    <scope>NUCLEOTIDE SEQUENCE [LARGE SCALE GENOMIC DNA]</scope>
    <source>
        <strain evidence="5 6">S00124</strain>
    </source>
</reference>
<dbReference type="RefSeq" id="WP_184705088.1">
    <property type="nucleotide sequence ID" value="NZ_JACHKZ010000002.1"/>
</dbReference>
<keyword evidence="6" id="KW-1185">Reference proteome</keyword>
<keyword evidence="4" id="KW-0812">Transmembrane</keyword>
<evidence type="ECO:0000256" key="1">
    <source>
        <dbReference type="ARBA" id="ARBA00006739"/>
    </source>
</evidence>
<dbReference type="PANTHER" id="PTHR43630">
    <property type="entry name" value="POLY-BETA-1,6-N-ACETYL-D-GLUCOSAMINE SYNTHASE"/>
    <property type="match status" value="1"/>
</dbReference>
<feature type="transmembrane region" description="Helical" evidence="4">
    <location>
        <begin position="404"/>
        <end position="424"/>
    </location>
</feature>
<feature type="transmembrane region" description="Helical" evidence="4">
    <location>
        <begin position="366"/>
        <end position="392"/>
    </location>
</feature>
<dbReference type="Proteomes" id="UP000562492">
    <property type="component" value="Unassembled WGS sequence"/>
</dbReference>
<dbReference type="SUPFAM" id="SSF53448">
    <property type="entry name" value="Nucleotide-diphospho-sugar transferases"/>
    <property type="match status" value="1"/>
</dbReference>
<dbReference type="Gene3D" id="3.90.550.10">
    <property type="entry name" value="Spore Coat Polysaccharide Biosynthesis Protein SpsA, Chain A"/>
    <property type="match status" value="1"/>
</dbReference>
<organism evidence="5 6">
    <name type="scientific">Comamonas odontotermitis</name>
    <dbReference type="NCBI Taxonomy" id="379895"/>
    <lineage>
        <taxon>Bacteria</taxon>
        <taxon>Pseudomonadati</taxon>
        <taxon>Pseudomonadota</taxon>
        <taxon>Betaproteobacteria</taxon>
        <taxon>Burkholderiales</taxon>
        <taxon>Comamonadaceae</taxon>
        <taxon>Comamonas</taxon>
    </lineage>
</organism>
<dbReference type="InterPro" id="IPR029044">
    <property type="entry name" value="Nucleotide-diphossugar_trans"/>
</dbReference>
<evidence type="ECO:0000256" key="3">
    <source>
        <dbReference type="ARBA" id="ARBA00022679"/>
    </source>
</evidence>
<sequence length="459" mass="50906">MGTLPVLAHAQPWAMDRSDGWLGWVLALCLVALIVIVALEALYTFRHYAFTLNRLFARQRPIYAGIEQANWPHITVFIAAHNEEAVISGCIEALLNVDYPRDRLTIMPVNDRSTDGTRQIIDSYADRNPGRLQLFHRQDGPPGKAAALADATNIVQAQGQSELIVIFDADYLPGKKIIKQLVAPFLDPEIGAVMGRVVPQNAGVNLLTRLLDLERSGGYQVDQQARYNIGAVAQYGGTVGGIRLSALKEVGGWTPNVLAEDTDLTYRLLLKGWQTAYLGYAECYEEVPESWAVRFRQIGRWAKGHNQVLAKFWQQMVTRKGLTWMERVDGLALLGVFLMSPVLLIGWILALVLTVTGYGIDANVNIALVMLLVTAGFACVGNFAAFFEVAAAVHLDGHQRRLRLLPLLLTGFVVSMIAVSKATLDGLVLDRLFKRQFKWDKTVRYRQTSPAPIQEVPSE</sequence>
<keyword evidence="4" id="KW-1133">Transmembrane helix</keyword>
<proteinExistence type="inferred from homology"/>